<feature type="chain" id="PRO_5042094091" evidence="4">
    <location>
        <begin position="22"/>
        <end position="448"/>
    </location>
</feature>
<accession>A0AAE3NU11</accession>
<comment type="similarity">
    <text evidence="2">Belongs to the bacterial solute-binding protein 1 family.</text>
</comment>
<reference evidence="5" key="1">
    <citation type="submission" date="2023-03" db="EMBL/GenBank/DDBJ databases">
        <title>Multiphase analysis and comparison of six strains from genera Psychromarinibacter, Lutimaribacter, and Maritimibacter, including a novel species: Psychromarinibacter sediminicola sp. nov.</title>
        <authorList>
            <person name="Wang Y.-H."/>
            <person name="Ye M.-Q."/>
            <person name="Du Z.-J."/>
        </authorList>
    </citation>
    <scope>NUCLEOTIDE SEQUENCE</scope>
    <source>
        <strain evidence="5">C21-152</strain>
    </source>
</reference>
<dbReference type="PANTHER" id="PTHR43649">
    <property type="entry name" value="ARABINOSE-BINDING PROTEIN-RELATED"/>
    <property type="match status" value="1"/>
</dbReference>
<keyword evidence="4" id="KW-0732">Signal</keyword>
<dbReference type="PANTHER" id="PTHR43649:SF29">
    <property type="entry name" value="OSMOPROTECTIVE COMPOUNDS-BINDING PROTEIN GGTB"/>
    <property type="match status" value="1"/>
</dbReference>
<name>A0AAE3NU11_9RHOB</name>
<comment type="subcellular location">
    <subcellularLocation>
        <location evidence="1">Periplasm</location>
    </subcellularLocation>
</comment>
<organism evidence="5 6">
    <name type="scientific">Psychromarinibacter sediminicola</name>
    <dbReference type="NCBI Taxonomy" id="3033385"/>
    <lineage>
        <taxon>Bacteria</taxon>
        <taxon>Pseudomonadati</taxon>
        <taxon>Pseudomonadota</taxon>
        <taxon>Alphaproteobacteria</taxon>
        <taxon>Rhodobacterales</taxon>
        <taxon>Paracoccaceae</taxon>
        <taxon>Psychromarinibacter</taxon>
    </lineage>
</organism>
<dbReference type="RefSeq" id="WP_275569611.1">
    <property type="nucleotide sequence ID" value="NZ_JARGYC010000098.1"/>
</dbReference>
<evidence type="ECO:0000256" key="2">
    <source>
        <dbReference type="ARBA" id="ARBA00008520"/>
    </source>
</evidence>
<dbReference type="EMBL" id="JARGYC010000098">
    <property type="protein sequence ID" value="MDF0603493.1"/>
    <property type="molecule type" value="Genomic_DNA"/>
</dbReference>
<protein>
    <submittedName>
        <fullName evidence="5">ABC transporter substrate-binding protein</fullName>
    </submittedName>
</protein>
<keyword evidence="6" id="KW-1185">Reference proteome</keyword>
<dbReference type="Proteomes" id="UP001220964">
    <property type="component" value="Unassembled WGS sequence"/>
</dbReference>
<evidence type="ECO:0000256" key="1">
    <source>
        <dbReference type="ARBA" id="ARBA00004418"/>
    </source>
</evidence>
<feature type="signal peptide" evidence="4">
    <location>
        <begin position="1"/>
        <end position="21"/>
    </location>
</feature>
<sequence length="448" mass="49143">MKHLLYTGAAAVALTAGMANAAAHLPFTPGDGGFNWDSFNDFADAYDLSGQSVSVSGPWIGPDRDLVVNMFAYFEEATGATVDYSGSDSFESEIRRAAQTGGLPNIAVFPQPGLLADLAASGHITPLGEDTAEWYRENYAAGESWVDLATSYNEQAGEDAVNGLFYKVDLKSLVWYSPPVFDELGYEIPETMEELIALSEQAVEDGFTPWCIGIGSEGATGWPATDWIEDIMLRTQPLEVYDQWVSNEIPFTDERVVNAIETFGSFARNEDFTGMTPAEVVATDFRNSPDGLFEFPPDCLMHRQASFIPTFFPEGAEYDFFYFPPYESEDLGNPVLGAGTVWGITDDSETAEVLIEFLKTPIAHEVWMAQSGFLTPHLGVDTELYANDTLKGMGEILREATSFRFDASDLMPSEIGTSAFWTGMVEYMRSGDAQAEAQSIQDAWDAIK</sequence>
<dbReference type="Pfam" id="PF01547">
    <property type="entry name" value="SBP_bac_1"/>
    <property type="match status" value="1"/>
</dbReference>
<keyword evidence="3" id="KW-0813">Transport</keyword>
<dbReference type="InterPro" id="IPR050490">
    <property type="entry name" value="Bact_solute-bd_prot1"/>
</dbReference>
<evidence type="ECO:0000313" key="5">
    <source>
        <dbReference type="EMBL" id="MDF0603493.1"/>
    </source>
</evidence>
<dbReference type="AlphaFoldDB" id="A0AAE3NU11"/>
<dbReference type="SUPFAM" id="SSF53850">
    <property type="entry name" value="Periplasmic binding protein-like II"/>
    <property type="match status" value="1"/>
</dbReference>
<proteinExistence type="inferred from homology"/>
<evidence type="ECO:0000256" key="4">
    <source>
        <dbReference type="SAM" id="SignalP"/>
    </source>
</evidence>
<dbReference type="Gene3D" id="3.40.190.10">
    <property type="entry name" value="Periplasmic binding protein-like II"/>
    <property type="match status" value="2"/>
</dbReference>
<evidence type="ECO:0000256" key="3">
    <source>
        <dbReference type="ARBA" id="ARBA00022448"/>
    </source>
</evidence>
<gene>
    <name evidence="5" type="ORF">P1J78_22435</name>
</gene>
<comment type="caution">
    <text evidence="5">The sequence shown here is derived from an EMBL/GenBank/DDBJ whole genome shotgun (WGS) entry which is preliminary data.</text>
</comment>
<dbReference type="GO" id="GO:0042597">
    <property type="term" value="C:periplasmic space"/>
    <property type="evidence" value="ECO:0007669"/>
    <property type="project" value="UniProtKB-SubCell"/>
</dbReference>
<evidence type="ECO:0000313" key="6">
    <source>
        <dbReference type="Proteomes" id="UP001220964"/>
    </source>
</evidence>
<dbReference type="InterPro" id="IPR006059">
    <property type="entry name" value="SBP"/>
</dbReference>